<evidence type="ECO:0000313" key="3">
    <source>
        <dbReference type="Proteomes" id="UP000238650"/>
    </source>
</evidence>
<accession>A0A2S9QSF5</accession>
<organism evidence="2 3">
    <name type="scientific">Leucobacter massiliensis</name>
    <dbReference type="NCBI Taxonomy" id="1686285"/>
    <lineage>
        <taxon>Bacteria</taxon>
        <taxon>Bacillati</taxon>
        <taxon>Actinomycetota</taxon>
        <taxon>Actinomycetes</taxon>
        <taxon>Micrococcales</taxon>
        <taxon>Microbacteriaceae</taxon>
        <taxon>Leucobacter</taxon>
    </lineage>
</organism>
<evidence type="ECO:0000313" key="2">
    <source>
        <dbReference type="EMBL" id="PRI12526.1"/>
    </source>
</evidence>
<dbReference type="EMBL" id="MWZD01000010">
    <property type="protein sequence ID" value="PRI12526.1"/>
    <property type="molecule type" value="Genomic_DNA"/>
</dbReference>
<gene>
    <name evidence="2" type="ORF">B4915_00805</name>
</gene>
<name>A0A2S9QSF5_9MICO</name>
<keyword evidence="1" id="KW-0472">Membrane</keyword>
<comment type="caution">
    <text evidence="2">The sequence shown here is derived from an EMBL/GenBank/DDBJ whole genome shotgun (WGS) entry which is preliminary data.</text>
</comment>
<sequence length="130" mass="14752">MPLGGGTLHADTVGFHAQLTVFGTFGQFCVIALLKAFQLGRQSTPHTFFHLPPSLNVDLPARFRFDVWSVQNRELLRVVDEQRRDPLDGFPFKGKTIVQNVPTRCRHLLVLRRSETGKQLGLTLLWVNLM</sequence>
<keyword evidence="3" id="KW-1185">Reference proteome</keyword>
<feature type="transmembrane region" description="Helical" evidence="1">
    <location>
        <begin position="15"/>
        <end position="34"/>
    </location>
</feature>
<evidence type="ECO:0000256" key="1">
    <source>
        <dbReference type="SAM" id="Phobius"/>
    </source>
</evidence>
<protein>
    <submittedName>
        <fullName evidence="2">Uncharacterized protein</fullName>
    </submittedName>
</protein>
<dbReference type="AlphaFoldDB" id="A0A2S9QSF5"/>
<keyword evidence="1" id="KW-0812">Transmembrane</keyword>
<keyword evidence="1" id="KW-1133">Transmembrane helix</keyword>
<dbReference type="Proteomes" id="UP000238650">
    <property type="component" value="Unassembled WGS sequence"/>
</dbReference>
<reference evidence="2 3" key="1">
    <citation type="journal article" date="2017" name="New Microbes New Infect">
        <title>Genome sequence of 'Leucobacter massiliensis' sp. nov. isolated from human pharynx after travel to the 2014 Hajj.</title>
        <authorList>
            <person name="Leangapichart T."/>
            <person name="Gautret P."/>
            <person name="Nguyen T.T."/>
            <person name="Armstrong N."/>
            <person name="Rolain J.M."/>
        </authorList>
    </citation>
    <scope>NUCLEOTIDE SEQUENCE [LARGE SCALE GENOMIC DNA]</scope>
    <source>
        <strain evidence="2 3">122RC15</strain>
    </source>
</reference>
<proteinExistence type="predicted"/>